<dbReference type="HOGENOM" id="CLU_3120983_0_0_6"/>
<protein>
    <submittedName>
        <fullName evidence="2">Uncharacterized protein</fullName>
    </submittedName>
</protein>
<dbReference type="Proteomes" id="UP000030675">
    <property type="component" value="Unassembled WGS sequence"/>
</dbReference>
<dbReference type="AlphaFoldDB" id="V5ENP5"/>
<keyword evidence="1" id="KW-0812">Transmembrane</keyword>
<evidence type="ECO:0000256" key="1">
    <source>
        <dbReference type="SAM" id="Phobius"/>
    </source>
</evidence>
<accession>V5ENP5</accession>
<keyword evidence="1" id="KW-1133">Transmembrane helix</keyword>
<feature type="transmembrane region" description="Helical" evidence="1">
    <location>
        <begin position="14"/>
        <end position="35"/>
    </location>
</feature>
<evidence type="ECO:0000313" key="3">
    <source>
        <dbReference type="Proteomes" id="UP000030675"/>
    </source>
</evidence>
<reference evidence="3" key="1">
    <citation type="submission" date="2012-12" db="EMBL/GenBank/DDBJ databases">
        <title>Genome Sequence of Photobacterium leiognathi lrivu.4.1.</title>
        <authorList>
            <person name="Urbanczyk H."/>
            <person name="Ogura Y."/>
            <person name="Hayashi T."/>
            <person name="Dunlap P.V."/>
        </authorList>
    </citation>
    <scope>NUCLEOTIDE SEQUENCE [LARGE SCALE GENOMIC DNA]</scope>
    <source>
        <strain evidence="3">lrivu.4.1</strain>
    </source>
</reference>
<proteinExistence type="predicted"/>
<dbReference type="EMBL" id="DF196820">
    <property type="protein sequence ID" value="GAD31396.1"/>
    <property type="molecule type" value="Genomic_DNA"/>
</dbReference>
<organism evidence="2 3">
    <name type="scientific">Photobacterium leiognathi lrivu.4.1</name>
    <dbReference type="NCBI Taxonomy" id="1248232"/>
    <lineage>
        <taxon>Bacteria</taxon>
        <taxon>Pseudomonadati</taxon>
        <taxon>Pseudomonadota</taxon>
        <taxon>Gammaproteobacteria</taxon>
        <taxon>Vibrionales</taxon>
        <taxon>Vibrionaceae</taxon>
        <taxon>Photobacterium</taxon>
    </lineage>
</organism>
<evidence type="ECO:0000313" key="2">
    <source>
        <dbReference type="EMBL" id="GAD31396.1"/>
    </source>
</evidence>
<gene>
    <name evidence="2" type="ORF">PLEI_3056</name>
</gene>
<sequence>MCDNILIYHLNLRVVLFCFYWVRMYIIIISVIYLVEDCSRNKNSIKNDAK</sequence>
<keyword evidence="1" id="KW-0472">Membrane</keyword>
<name>V5ENP5_PHOLE</name>